<dbReference type="Proteomes" id="UP000315017">
    <property type="component" value="Chromosome"/>
</dbReference>
<evidence type="ECO:0000313" key="3">
    <source>
        <dbReference type="Proteomes" id="UP000315017"/>
    </source>
</evidence>
<dbReference type="AlphaFoldDB" id="A0A517YKS2"/>
<dbReference type="EMBL" id="CP036274">
    <property type="protein sequence ID" value="QDU30822.1"/>
    <property type="molecule type" value="Genomic_DNA"/>
</dbReference>
<dbReference type="RefSeq" id="WP_145096904.1">
    <property type="nucleotide sequence ID" value="NZ_CP036274.1"/>
</dbReference>
<protein>
    <submittedName>
        <fullName evidence="2">Uncharacterized protein</fullName>
    </submittedName>
</protein>
<accession>A0A517YKS2</accession>
<keyword evidence="1" id="KW-0472">Membrane</keyword>
<evidence type="ECO:0000256" key="1">
    <source>
        <dbReference type="SAM" id="Phobius"/>
    </source>
</evidence>
<keyword evidence="3" id="KW-1185">Reference proteome</keyword>
<organism evidence="2 3">
    <name type="scientific">Anatilimnocola aggregata</name>
    <dbReference type="NCBI Taxonomy" id="2528021"/>
    <lineage>
        <taxon>Bacteria</taxon>
        <taxon>Pseudomonadati</taxon>
        <taxon>Planctomycetota</taxon>
        <taxon>Planctomycetia</taxon>
        <taxon>Pirellulales</taxon>
        <taxon>Pirellulaceae</taxon>
        <taxon>Anatilimnocola</taxon>
    </lineage>
</organism>
<evidence type="ECO:0000313" key="2">
    <source>
        <dbReference type="EMBL" id="QDU30822.1"/>
    </source>
</evidence>
<gene>
    <name evidence="2" type="ORF">ETAA8_59710</name>
</gene>
<dbReference type="KEGG" id="aagg:ETAA8_59710"/>
<name>A0A517YKS2_9BACT</name>
<sequence length="85" mass="9515">MYTTRSAAPIFAAILLLVPVIYVGSYLALVNPPGSPVPYGSGTDCYRAGKQWSARIFWPLEQMDRKARPGAWRDELNWQSYPALP</sequence>
<keyword evidence="1" id="KW-0812">Transmembrane</keyword>
<keyword evidence="1" id="KW-1133">Transmembrane helix</keyword>
<proteinExistence type="predicted"/>
<feature type="transmembrane region" description="Helical" evidence="1">
    <location>
        <begin position="7"/>
        <end position="29"/>
    </location>
</feature>
<reference evidence="2 3" key="1">
    <citation type="submission" date="2019-02" db="EMBL/GenBank/DDBJ databases">
        <title>Deep-cultivation of Planctomycetes and their phenomic and genomic characterization uncovers novel biology.</title>
        <authorList>
            <person name="Wiegand S."/>
            <person name="Jogler M."/>
            <person name="Boedeker C."/>
            <person name="Pinto D."/>
            <person name="Vollmers J."/>
            <person name="Rivas-Marin E."/>
            <person name="Kohn T."/>
            <person name="Peeters S.H."/>
            <person name="Heuer A."/>
            <person name="Rast P."/>
            <person name="Oberbeckmann S."/>
            <person name="Bunk B."/>
            <person name="Jeske O."/>
            <person name="Meyerdierks A."/>
            <person name="Storesund J.E."/>
            <person name="Kallscheuer N."/>
            <person name="Luecker S."/>
            <person name="Lage O.M."/>
            <person name="Pohl T."/>
            <person name="Merkel B.J."/>
            <person name="Hornburger P."/>
            <person name="Mueller R.-W."/>
            <person name="Bruemmer F."/>
            <person name="Labrenz M."/>
            <person name="Spormann A.M."/>
            <person name="Op den Camp H."/>
            <person name="Overmann J."/>
            <person name="Amann R."/>
            <person name="Jetten M.S.M."/>
            <person name="Mascher T."/>
            <person name="Medema M.H."/>
            <person name="Devos D.P."/>
            <person name="Kaster A.-K."/>
            <person name="Ovreas L."/>
            <person name="Rohde M."/>
            <person name="Galperin M.Y."/>
            <person name="Jogler C."/>
        </authorList>
    </citation>
    <scope>NUCLEOTIDE SEQUENCE [LARGE SCALE GENOMIC DNA]</scope>
    <source>
        <strain evidence="2 3">ETA_A8</strain>
    </source>
</reference>